<dbReference type="EMBL" id="CP163441">
    <property type="protein sequence ID" value="XDQ45674.1"/>
    <property type="molecule type" value="Genomic_DNA"/>
</dbReference>
<gene>
    <name evidence="1" type="ORF">AB5J52_27375</name>
</gene>
<evidence type="ECO:0000313" key="1">
    <source>
        <dbReference type="EMBL" id="XDQ45674.1"/>
    </source>
</evidence>
<reference evidence="1" key="1">
    <citation type="submission" date="2024-07" db="EMBL/GenBank/DDBJ databases">
        <authorList>
            <person name="Yu S.T."/>
        </authorList>
    </citation>
    <scope>NUCLEOTIDE SEQUENCE</scope>
    <source>
        <strain evidence="1">R39</strain>
    </source>
</reference>
<organism evidence="1">
    <name type="scientific">Streptomyces sp. R39</name>
    <dbReference type="NCBI Taxonomy" id="3238631"/>
    <lineage>
        <taxon>Bacteria</taxon>
        <taxon>Bacillati</taxon>
        <taxon>Actinomycetota</taxon>
        <taxon>Actinomycetes</taxon>
        <taxon>Kitasatosporales</taxon>
        <taxon>Streptomycetaceae</taxon>
        <taxon>Streptomyces</taxon>
    </lineage>
</organism>
<sequence>MPEFAAATVRLRTPEDAVVLPVRGSVELGAWAGEAARRLVESGDDEPKLLGALTTELREAALDSRERGPITALSYVPEPRLGELARIELSALVADDTHPVLTVELLQRYLAAPTPVSYRPPEAELRTLPAGPAVRVRHAYVQDVGRDGLGTVMETCAYGIRADETWGLVLLTSWKALARTDELCELTDELAATVRVTG</sequence>
<accession>A0AB39QSX1</accession>
<proteinExistence type="predicted"/>
<name>A0AB39QSX1_9ACTN</name>
<protein>
    <submittedName>
        <fullName evidence="1">Uncharacterized protein</fullName>
    </submittedName>
</protein>
<dbReference type="RefSeq" id="WP_369224530.1">
    <property type="nucleotide sequence ID" value="NZ_CP163441.1"/>
</dbReference>
<dbReference type="AlphaFoldDB" id="A0AB39QSX1"/>